<feature type="compositionally biased region" description="Basic and acidic residues" evidence="1">
    <location>
        <begin position="126"/>
        <end position="139"/>
    </location>
</feature>
<feature type="region of interest" description="Disordered" evidence="1">
    <location>
        <begin position="68"/>
        <end position="139"/>
    </location>
</feature>
<proteinExistence type="predicted"/>
<evidence type="ECO:0000313" key="2">
    <source>
        <dbReference type="EMBL" id="KAF2803143.1"/>
    </source>
</evidence>
<dbReference type="RefSeq" id="XP_033570107.1">
    <property type="nucleotide sequence ID" value="XM_033713004.1"/>
</dbReference>
<evidence type="ECO:0000256" key="1">
    <source>
        <dbReference type="SAM" id="MobiDB-lite"/>
    </source>
</evidence>
<reference evidence="2 4" key="1">
    <citation type="journal article" date="2020" name="Stud. Mycol.">
        <title>101 Dothideomycetes genomes: a test case for predicting lifestyles and emergence of pathogens.</title>
        <authorList>
            <person name="Haridas S."/>
            <person name="Albert R."/>
            <person name="Binder M."/>
            <person name="Bloem J."/>
            <person name="Labutti K."/>
            <person name="Salamov A."/>
            <person name="Andreopoulos B."/>
            <person name="Baker S."/>
            <person name="Barry K."/>
            <person name="Bills G."/>
            <person name="Bluhm B."/>
            <person name="Cannon C."/>
            <person name="Castanera R."/>
            <person name="Culley D."/>
            <person name="Daum C."/>
            <person name="Ezra D."/>
            <person name="Gonzalez J."/>
            <person name="Henrissat B."/>
            <person name="Kuo A."/>
            <person name="Liang C."/>
            <person name="Lipzen A."/>
            <person name="Lutzoni F."/>
            <person name="Magnuson J."/>
            <person name="Mondo S."/>
            <person name="Nolan M."/>
            <person name="Ohm R."/>
            <person name="Pangilinan J."/>
            <person name="Park H.-J."/>
            <person name="Ramirez L."/>
            <person name="Alfaro M."/>
            <person name="Sun H."/>
            <person name="Tritt A."/>
            <person name="Yoshinaga Y."/>
            <person name="Zwiers L.-H."/>
            <person name="Turgeon B."/>
            <person name="Goodwin S."/>
            <person name="Spatafora J."/>
            <person name="Crous P."/>
            <person name="Grigoriev I."/>
        </authorList>
    </citation>
    <scope>NUCLEOTIDE SEQUENCE</scope>
    <source>
        <strain evidence="2 4">CBS 304.34</strain>
    </source>
</reference>
<dbReference type="EMBL" id="MU003719">
    <property type="protein sequence ID" value="KAF2803143.1"/>
    <property type="molecule type" value="Genomic_DNA"/>
</dbReference>
<keyword evidence="3" id="KW-1185">Reference proteome</keyword>
<dbReference type="GeneID" id="54453897"/>
<dbReference type="AlphaFoldDB" id="A0A6A6Y3P4"/>
<organism evidence="2">
    <name type="scientific">Mytilinidion resinicola</name>
    <dbReference type="NCBI Taxonomy" id="574789"/>
    <lineage>
        <taxon>Eukaryota</taxon>
        <taxon>Fungi</taxon>
        <taxon>Dikarya</taxon>
        <taxon>Ascomycota</taxon>
        <taxon>Pezizomycotina</taxon>
        <taxon>Dothideomycetes</taxon>
        <taxon>Pleosporomycetidae</taxon>
        <taxon>Mytilinidiales</taxon>
        <taxon>Mytilinidiaceae</taxon>
        <taxon>Mytilinidion</taxon>
    </lineage>
</organism>
<name>A0A6A6Y3P4_9PEZI</name>
<gene>
    <name evidence="2 4" type="ORF">BDZ99DRAFT_175105</name>
</gene>
<accession>A0A6A6Y3P4</accession>
<dbReference type="Proteomes" id="UP000504636">
    <property type="component" value="Unplaced"/>
</dbReference>
<reference evidence="4" key="3">
    <citation type="submission" date="2025-04" db="UniProtKB">
        <authorList>
            <consortium name="RefSeq"/>
        </authorList>
    </citation>
    <scope>IDENTIFICATION</scope>
    <source>
        <strain evidence="4">CBS 304.34</strain>
    </source>
</reference>
<feature type="region of interest" description="Disordered" evidence="1">
    <location>
        <begin position="1"/>
        <end position="20"/>
    </location>
</feature>
<feature type="compositionally biased region" description="Polar residues" evidence="1">
    <location>
        <begin position="8"/>
        <end position="17"/>
    </location>
</feature>
<sequence length="161" mass="17940">MLCALGITSKNDSSPPMSTLKHLSTLKRHRFSNAPTIPPFDDGFDKRDSGSDTYVLTRPLEARLWDGSSRGKSRVYAAGGSDADSSDDDLERGQSRRGETLQEALASSRMPNTGDSLADLWQGGYHGKERSYGDRTEEKQVRSCEYVAAFERRVLGRNRYE</sequence>
<evidence type="ECO:0000313" key="4">
    <source>
        <dbReference type="RefSeq" id="XP_033570107.1"/>
    </source>
</evidence>
<protein>
    <submittedName>
        <fullName evidence="2 4">Uncharacterized protein</fullName>
    </submittedName>
</protein>
<evidence type="ECO:0000313" key="3">
    <source>
        <dbReference type="Proteomes" id="UP000504636"/>
    </source>
</evidence>
<feature type="region of interest" description="Disordered" evidence="1">
    <location>
        <begin position="32"/>
        <end position="52"/>
    </location>
</feature>
<reference evidence="4" key="2">
    <citation type="submission" date="2020-04" db="EMBL/GenBank/DDBJ databases">
        <authorList>
            <consortium name="NCBI Genome Project"/>
        </authorList>
    </citation>
    <scope>NUCLEOTIDE SEQUENCE</scope>
    <source>
        <strain evidence="4">CBS 304.34</strain>
    </source>
</reference>
<feature type="compositionally biased region" description="Basic and acidic residues" evidence="1">
    <location>
        <begin position="91"/>
        <end position="100"/>
    </location>
</feature>